<dbReference type="Gene3D" id="1.10.10.10">
    <property type="entry name" value="Winged helix-like DNA-binding domain superfamily/Winged helix DNA-binding domain"/>
    <property type="match status" value="1"/>
</dbReference>
<dbReference type="SUPFAM" id="SSF46785">
    <property type="entry name" value="Winged helix' DNA-binding domain"/>
    <property type="match status" value="1"/>
</dbReference>
<evidence type="ECO:0000313" key="2">
    <source>
        <dbReference type="EMBL" id="GLY92312.1"/>
    </source>
</evidence>
<dbReference type="PANTHER" id="PTHR33164">
    <property type="entry name" value="TRANSCRIPTIONAL REGULATOR, MARR FAMILY"/>
    <property type="match status" value="1"/>
</dbReference>
<proteinExistence type="predicted"/>
<dbReference type="AlphaFoldDB" id="A0A9W6SG79"/>
<dbReference type="InterPro" id="IPR039422">
    <property type="entry name" value="MarR/SlyA-like"/>
</dbReference>
<dbReference type="GO" id="GO:0006950">
    <property type="term" value="P:response to stress"/>
    <property type="evidence" value="ECO:0007669"/>
    <property type="project" value="TreeGrafter"/>
</dbReference>
<dbReference type="PANTHER" id="PTHR33164:SF104">
    <property type="entry name" value="TRANSCRIPTIONAL REGULATORY PROTEIN"/>
    <property type="match status" value="1"/>
</dbReference>
<dbReference type="PRINTS" id="PR00598">
    <property type="entry name" value="HTHMARR"/>
</dbReference>
<accession>A0A9W6SG79</accession>
<gene>
    <name evidence="2" type="ORF">Airi02_102400</name>
</gene>
<dbReference type="InterPro" id="IPR036388">
    <property type="entry name" value="WH-like_DNA-bd_sf"/>
</dbReference>
<reference evidence="2" key="1">
    <citation type="submission" date="2023-03" db="EMBL/GenBank/DDBJ databases">
        <title>Actinoallomurus iriomotensis NBRC 103684.</title>
        <authorList>
            <person name="Ichikawa N."/>
            <person name="Sato H."/>
            <person name="Tonouchi N."/>
        </authorList>
    </citation>
    <scope>NUCLEOTIDE SEQUENCE</scope>
    <source>
        <strain evidence="2">NBRC 103684</strain>
    </source>
</reference>
<name>A0A9W6SG79_9ACTN</name>
<organism evidence="2 3">
    <name type="scientific">Actinoallomurus iriomotensis</name>
    <dbReference type="NCBI Taxonomy" id="478107"/>
    <lineage>
        <taxon>Bacteria</taxon>
        <taxon>Bacillati</taxon>
        <taxon>Actinomycetota</taxon>
        <taxon>Actinomycetes</taxon>
        <taxon>Streptosporangiales</taxon>
        <taxon>Thermomonosporaceae</taxon>
        <taxon>Actinoallomurus</taxon>
    </lineage>
</organism>
<dbReference type="Pfam" id="PF12802">
    <property type="entry name" value="MarR_2"/>
    <property type="match status" value="1"/>
</dbReference>
<dbReference type="EMBL" id="BSTK01000027">
    <property type="protein sequence ID" value="GLY92312.1"/>
    <property type="molecule type" value="Genomic_DNA"/>
</dbReference>
<dbReference type="GO" id="GO:0003700">
    <property type="term" value="F:DNA-binding transcription factor activity"/>
    <property type="evidence" value="ECO:0007669"/>
    <property type="project" value="InterPro"/>
</dbReference>
<feature type="domain" description="HTH marR-type" evidence="1">
    <location>
        <begin position="30"/>
        <end position="169"/>
    </location>
</feature>
<evidence type="ECO:0000259" key="1">
    <source>
        <dbReference type="PROSITE" id="PS50995"/>
    </source>
</evidence>
<comment type="caution">
    <text evidence="2">The sequence shown here is derived from an EMBL/GenBank/DDBJ whole genome shotgun (WGS) entry which is preliminary data.</text>
</comment>
<evidence type="ECO:0000313" key="3">
    <source>
        <dbReference type="Proteomes" id="UP001165074"/>
    </source>
</evidence>
<dbReference type="InterPro" id="IPR000835">
    <property type="entry name" value="HTH_MarR-typ"/>
</dbReference>
<dbReference type="PROSITE" id="PS50995">
    <property type="entry name" value="HTH_MARR_2"/>
    <property type="match status" value="1"/>
</dbReference>
<dbReference type="InterPro" id="IPR036390">
    <property type="entry name" value="WH_DNA-bd_sf"/>
</dbReference>
<sequence length="178" mass="19662">MVSESRTGHDLVDSLTDAVREEWPGTDQTKFELTRRAARLADLIEGALVDCLAPRDLTLADYGVLTALRSVGEPYQLRPREIQARLLLTSGGVSGVLNRLQKAGLIERHQDANDKRSSWVRLTDAGAESARATLRACAAVQSDVLRKVPDDIARRAADALREVMLALEDTEPRDHRHT</sequence>
<dbReference type="SMART" id="SM00347">
    <property type="entry name" value="HTH_MARR"/>
    <property type="match status" value="1"/>
</dbReference>
<keyword evidence="3" id="KW-1185">Reference proteome</keyword>
<dbReference type="Proteomes" id="UP001165074">
    <property type="component" value="Unassembled WGS sequence"/>
</dbReference>
<protein>
    <submittedName>
        <fullName evidence="2">MarR family transcriptional regulator</fullName>
    </submittedName>
</protein>